<dbReference type="GO" id="GO:0005886">
    <property type="term" value="C:plasma membrane"/>
    <property type="evidence" value="ECO:0007669"/>
    <property type="project" value="UniProtKB-SubCell"/>
</dbReference>
<organism evidence="8 9">
    <name type="scientific">Desulfosarcina ovata subsp. ovata</name>
    <dbReference type="NCBI Taxonomy" id="2752305"/>
    <lineage>
        <taxon>Bacteria</taxon>
        <taxon>Pseudomonadati</taxon>
        <taxon>Thermodesulfobacteriota</taxon>
        <taxon>Desulfobacteria</taxon>
        <taxon>Desulfobacterales</taxon>
        <taxon>Desulfosarcinaceae</taxon>
        <taxon>Desulfosarcina</taxon>
    </lineage>
</organism>
<comment type="similarity">
    <text evidence="6 7">Belongs to the FliO/MopB family.</text>
</comment>
<evidence type="ECO:0000256" key="1">
    <source>
        <dbReference type="ARBA" id="ARBA00022475"/>
    </source>
</evidence>
<evidence type="ECO:0000313" key="8">
    <source>
        <dbReference type="EMBL" id="BBO88290.1"/>
    </source>
</evidence>
<dbReference type="GO" id="GO:0044781">
    <property type="term" value="P:bacterial-type flagellum organization"/>
    <property type="evidence" value="ECO:0007669"/>
    <property type="project" value="UniProtKB-UniRule"/>
</dbReference>
<feature type="transmembrane region" description="Helical" evidence="7">
    <location>
        <begin position="12"/>
        <end position="32"/>
    </location>
</feature>
<keyword evidence="4 7" id="KW-0472">Membrane</keyword>
<evidence type="ECO:0000256" key="3">
    <source>
        <dbReference type="ARBA" id="ARBA00022989"/>
    </source>
</evidence>
<dbReference type="AlphaFoldDB" id="A0A5K8A8A8"/>
<evidence type="ECO:0000256" key="7">
    <source>
        <dbReference type="RuleBase" id="RU362064"/>
    </source>
</evidence>
<dbReference type="Pfam" id="PF04347">
    <property type="entry name" value="FliO"/>
    <property type="match status" value="1"/>
</dbReference>
<keyword evidence="9" id="KW-1185">Reference proteome</keyword>
<keyword evidence="2 7" id="KW-0812">Transmembrane</keyword>
<evidence type="ECO:0000313" key="9">
    <source>
        <dbReference type="Proteomes" id="UP000422108"/>
    </source>
</evidence>
<dbReference type="RefSeq" id="WP_155309615.1">
    <property type="nucleotide sequence ID" value="NZ_AP021879.1"/>
</dbReference>
<dbReference type="NCBIfam" id="TIGR03500">
    <property type="entry name" value="FliO_TIGR"/>
    <property type="match status" value="1"/>
</dbReference>
<comment type="subcellular location">
    <subcellularLocation>
        <location evidence="7">Cell membrane</location>
    </subcellularLocation>
    <subcellularLocation>
        <location evidence="7">Bacterial flagellum basal body</location>
    </subcellularLocation>
</comment>
<dbReference type="EMBL" id="AP021879">
    <property type="protein sequence ID" value="BBO88290.1"/>
    <property type="molecule type" value="Genomic_DNA"/>
</dbReference>
<keyword evidence="3 7" id="KW-1133">Transmembrane helix</keyword>
<evidence type="ECO:0000256" key="5">
    <source>
        <dbReference type="ARBA" id="ARBA00023143"/>
    </source>
</evidence>
<keyword evidence="5 7" id="KW-0975">Bacterial flagellum</keyword>
<protein>
    <recommendedName>
        <fullName evidence="7">Flagellar protein</fullName>
    </recommendedName>
</protein>
<evidence type="ECO:0000256" key="2">
    <source>
        <dbReference type="ARBA" id="ARBA00022692"/>
    </source>
</evidence>
<dbReference type="GO" id="GO:0009425">
    <property type="term" value="C:bacterial-type flagellum basal body"/>
    <property type="evidence" value="ECO:0007669"/>
    <property type="project" value="UniProtKB-SubCell"/>
</dbReference>
<name>A0A5K8A8A8_9BACT</name>
<dbReference type="PANTHER" id="PTHR38766">
    <property type="entry name" value="FLAGELLAR PROTEIN FLIO"/>
    <property type="match status" value="1"/>
</dbReference>
<evidence type="ECO:0000256" key="6">
    <source>
        <dbReference type="ARBA" id="ARBA00037937"/>
    </source>
</evidence>
<dbReference type="InterPro" id="IPR022781">
    <property type="entry name" value="Flagellar_biosynth_FliO"/>
</dbReference>
<sequence>MNAGSDILTAGVKMVASMGVVLTLIAVMLYGIRKLTRQRMGGGSGKSIRVLENHYLGVKKSICLVGVPGKVLVLGVTGDRISLLDTLDETSISDRLPENTPPSFGPMFAERLKRFGRGRMGKDDR</sequence>
<evidence type="ECO:0000256" key="4">
    <source>
        <dbReference type="ARBA" id="ARBA00023136"/>
    </source>
</evidence>
<dbReference type="Proteomes" id="UP000422108">
    <property type="component" value="Chromosome"/>
</dbReference>
<keyword evidence="1 7" id="KW-1003">Cell membrane</keyword>
<dbReference type="InterPro" id="IPR052205">
    <property type="entry name" value="FliO/MopB"/>
</dbReference>
<gene>
    <name evidence="8" type="ORF">DSCOOX_14700</name>
</gene>
<reference evidence="8 9" key="1">
    <citation type="submission" date="2019-11" db="EMBL/GenBank/DDBJ databases">
        <title>Comparative genomics of hydrocarbon-degrading Desulfosarcina strains.</title>
        <authorList>
            <person name="Watanabe M."/>
            <person name="Kojima H."/>
            <person name="Fukui M."/>
        </authorList>
    </citation>
    <scope>NUCLEOTIDE SEQUENCE [LARGE SCALE GENOMIC DNA]</scope>
    <source>
        <strain evidence="9">oXyS1</strain>
    </source>
</reference>
<proteinExistence type="inferred from homology"/>
<dbReference type="PANTHER" id="PTHR38766:SF1">
    <property type="entry name" value="FLAGELLAR PROTEIN FLIO"/>
    <property type="match status" value="1"/>
</dbReference>
<accession>A0A5K8A8A8</accession>